<keyword evidence="4" id="KW-0106">Calcium</keyword>
<dbReference type="Pfam" id="PF00884">
    <property type="entry name" value="Sulfatase"/>
    <property type="match status" value="1"/>
</dbReference>
<dbReference type="InterPro" id="IPR050738">
    <property type="entry name" value="Sulfatase"/>
</dbReference>
<keyword evidence="3" id="KW-0378">Hydrolase</keyword>
<dbReference type="InterPro" id="IPR000917">
    <property type="entry name" value="Sulfatase_N"/>
</dbReference>
<evidence type="ECO:0000256" key="4">
    <source>
        <dbReference type="ARBA" id="ARBA00022837"/>
    </source>
</evidence>
<dbReference type="PANTHER" id="PTHR42693:SF33">
    <property type="entry name" value="ARYLSULFATASE"/>
    <property type="match status" value="1"/>
</dbReference>
<evidence type="ECO:0000256" key="2">
    <source>
        <dbReference type="ARBA" id="ARBA00022723"/>
    </source>
</evidence>
<reference evidence="6" key="1">
    <citation type="journal article" date="2014" name="Front. Microbiol.">
        <title>High frequency of phylogenetically diverse reductive dehalogenase-homologous genes in deep subseafloor sedimentary metagenomes.</title>
        <authorList>
            <person name="Kawai M."/>
            <person name="Futagami T."/>
            <person name="Toyoda A."/>
            <person name="Takaki Y."/>
            <person name="Nishi S."/>
            <person name="Hori S."/>
            <person name="Arai W."/>
            <person name="Tsubouchi T."/>
            <person name="Morono Y."/>
            <person name="Uchiyama I."/>
            <person name="Ito T."/>
            <person name="Fujiyama A."/>
            <person name="Inagaki F."/>
            <person name="Takami H."/>
        </authorList>
    </citation>
    <scope>NUCLEOTIDE SEQUENCE</scope>
    <source>
        <strain evidence="6">Expedition CK06-06</strain>
    </source>
</reference>
<dbReference type="GO" id="GO:0004065">
    <property type="term" value="F:arylsulfatase activity"/>
    <property type="evidence" value="ECO:0007669"/>
    <property type="project" value="TreeGrafter"/>
</dbReference>
<keyword evidence="2" id="KW-0479">Metal-binding</keyword>
<comment type="caution">
    <text evidence="6">The sequence shown here is derived from an EMBL/GenBank/DDBJ whole genome shotgun (WGS) entry which is preliminary data.</text>
</comment>
<dbReference type="SUPFAM" id="SSF53649">
    <property type="entry name" value="Alkaline phosphatase-like"/>
    <property type="match status" value="1"/>
</dbReference>
<dbReference type="PROSITE" id="PS00149">
    <property type="entry name" value="SULFATASE_2"/>
    <property type="match status" value="1"/>
</dbReference>
<sequence length="166" mass="17772">MLADNLGFGDLSVYNGGTRGKMRTPNIDKLADEGLRFTQFLVEPGCTPSRAGLMTGQYSIRNGMSLIIAPGATGGLQPDDVTLGKVFKSQGYNTAYIGKWHLGPQAQSQPQNQGFDQWLLGFKGSTDGVLYGEAMRAAGAPSAIQKAAEVFFNTSSELLSTQWRSS</sequence>
<protein>
    <recommendedName>
        <fullName evidence="5">Sulfatase N-terminal domain-containing protein</fullName>
    </recommendedName>
</protein>
<name>X0RG08_9ZZZZ</name>
<gene>
    <name evidence="6" type="ORF">S01H1_16827</name>
</gene>
<dbReference type="GO" id="GO:0046872">
    <property type="term" value="F:metal ion binding"/>
    <property type="evidence" value="ECO:0007669"/>
    <property type="project" value="UniProtKB-KW"/>
</dbReference>
<evidence type="ECO:0000259" key="5">
    <source>
        <dbReference type="Pfam" id="PF00884"/>
    </source>
</evidence>
<dbReference type="PANTHER" id="PTHR42693">
    <property type="entry name" value="ARYLSULFATASE FAMILY MEMBER"/>
    <property type="match status" value="1"/>
</dbReference>
<evidence type="ECO:0000256" key="1">
    <source>
        <dbReference type="ARBA" id="ARBA00008779"/>
    </source>
</evidence>
<evidence type="ECO:0000256" key="3">
    <source>
        <dbReference type="ARBA" id="ARBA00022801"/>
    </source>
</evidence>
<comment type="similarity">
    <text evidence="1">Belongs to the sulfatase family.</text>
</comment>
<dbReference type="InterPro" id="IPR024607">
    <property type="entry name" value="Sulfatase_CS"/>
</dbReference>
<proteinExistence type="inferred from homology"/>
<evidence type="ECO:0000313" key="6">
    <source>
        <dbReference type="EMBL" id="GAF67713.1"/>
    </source>
</evidence>
<organism evidence="6">
    <name type="scientific">marine sediment metagenome</name>
    <dbReference type="NCBI Taxonomy" id="412755"/>
    <lineage>
        <taxon>unclassified sequences</taxon>
        <taxon>metagenomes</taxon>
        <taxon>ecological metagenomes</taxon>
    </lineage>
</organism>
<dbReference type="InterPro" id="IPR017850">
    <property type="entry name" value="Alkaline_phosphatase_core_sf"/>
</dbReference>
<accession>X0RG08</accession>
<dbReference type="Gene3D" id="3.40.720.10">
    <property type="entry name" value="Alkaline Phosphatase, subunit A"/>
    <property type="match status" value="1"/>
</dbReference>
<feature type="domain" description="Sulfatase N-terminal" evidence="5">
    <location>
        <begin position="2"/>
        <end position="124"/>
    </location>
</feature>
<dbReference type="EMBL" id="BARS01008876">
    <property type="protein sequence ID" value="GAF67713.1"/>
    <property type="molecule type" value="Genomic_DNA"/>
</dbReference>
<dbReference type="AlphaFoldDB" id="X0RG08"/>